<accession>X1IR45</accession>
<reference evidence="1" key="1">
    <citation type="journal article" date="2014" name="Front. Microbiol.">
        <title>High frequency of phylogenetically diverse reductive dehalogenase-homologous genes in deep subseafloor sedimentary metagenomes.</title>
        <authorList>
            <person name="Kawai M."/>
            <person name="Futagami T."/>
            <person name="Toyoda A."/>
            <person name="Takaki Y."/>
            <person name="Nishi S."/>
            <person name="Hori S."/>
            <person name="Arai W."/>
            <person name="Tsubouchi T."/>
            <person name="Morono Y."/>
            <person name="Uchiyama I."/>
            <person name="Ito T."/>
            <person name="Fujiyama A."/>
            <person name="Inagaki F."/>
            <person name="Takami H."/>
        </authorList>
    </citation>
    <scope>NUCLEOTIDE SEQUENCE</scope>
    <source>
        <strain evidence="1">Expedition CK06-06</strain>
    </source>
</reference>
<feature type="non-terminal residue" evidence="1">
    <location>
        <position position="63"/>
    </location>
</feature>
<evidence type="ECO:0000313" key="1">
    <source>
        <dbReference type="EMBL" id="GAH59993.1"/>
    </source>
</evidence>
<dbReference type="EMBL" id="BARU01022728">
    <property type="protein sequence ID" value="GAH59993.1"/>
    <property type="molecule type" value="Genomic_DNA"/>
</dbReference>
<dbReference type="AlphaFoldDB" id="X1IR45"/>
<proteinExistence type="predicted"/>
<protein>
    <submittedName>
        <fullName evidence="1">Uncharacterized protein</fullName>
    </submittedName>
</protein>
<gene>
    <name evidence="1" type="ORF">S03H2_36976</name>
</gene>
<sequence>MAKRDFVKYHLHQALRAMRAELDGDEDLSRRLHAETKVRLIRMSDEELWELAKLTSSPERPVE</sequence>
<name>X1IR45_9ZZZZ</name>
<organism evidence="1">
    <name type="scientific">marine sediment metagenome</name>
    <dbReference type="NCBI Taxonomy" id="412755"/>
    <lineage>
        <taxon>unclassified sequences</taxon>
        <taxon>metagenomes</taxon>
        <taxon>ecological metagenomes</taxon>
    </lineage>
</organism>
<comment type="caution">
    <text evidence="1">The sequence shown here is derived from an EMBL/GenBank/DDBJ whole genome shotgun (WGS) entry which is preliminary data.</text>
</comment>